<protein>
    <submittedName>
        <fullName evidence="1">Uncharacterized protein</fullName>
    </submittedName>
</protein>
<organism evidence="1 2">
    <name type="scientific">Podospora didyma</name>
    <dbReference type="NCBI Taxonomy" id="330526"/>
    <lineage>
        <taxon>Eukaryota</taxon>
        <taxon>Fungi</taxon>
        <taxon>Dikarya</taxon>
        <taxon>Ascomycota</taxon>
        <taxon>Pezizomycotina</taxon>
        <taxon>Sordariomycetes</taxon>
        <taxon>Sordariomycetidae</taxon>
        <taxon>Sordariales</taxon>
        <taxon>Podosporaceae</taxon>
        <taxon>Podospora</taxon>
    </lineage>
</organism>
<dbReference type="Proteomes" id="UP001285441">
    <property type="component" value="Unassembled WGS sequence"/>
</dbReference>
<reference evidence="1" key="2">
    <citation type="submission" date="2023-06" db="EMBL/GenBank/DDBJ databases">
        <authorList>
            <consortium name="Lawrence Berkeley National Laboratory"/>
            <person name="Haridas S."/>
            <person name="Hensen N."/>
            <person name="Bonometti L."/>
            <person name="Westerberg I."/>
            <person name="Brannstrom I.O."/>
            <person name="Guillou S."/>
            <person name="Cros-Aarteil S."/>
            <person name="Calhoun S."/>
            <person name="Kuo A."/>
            <person name="Mondo S."/>
            <person name="Pangilinan J."/>
            <person name="Riley R."/>
            <person name="LaButti K."/>
            <person name="Andreopoulos B."/>
            <person name="Lipzen A."/>
            <person name="Chen C."/>
            <person name="Yanf M."/>
            <person name="Daum C."/>
            <person name="Ng V."/>
            <person name="Clum A."/>
            <person name="Steindorff A."/>
            <person name="Ohm R."/>
            <person name="Martin F."/>
            <person name="Silar P."/>
            <person name="Natvig D."/>
            <person name="Lalanne C."/>
            <person name="Gautier V."/>
            <person name="Ament-velasquez S.L."/>
            <person name="Kruys A."/>
            <person name="Hutchinson M.I."/>
            <person name="Powell A.J."/>
            <person name="Barry K."/>
            <person name="Miller A.N."/>
            <person name="Grigoriev I.V."/>
            <person name="Debuchy R."/>
            <person name="Gladieux P."/>
            <person name="Thoren M.H."/>
            <person name="Johannesson H."/>
        </authorList>
    </citation>
    <scope>NUCLEOTIDE SEQUENCE</scope>
    <source>
        <strain evidence="1">CBS 232.78</strain>
    </source>
</reference>
<evidence type="ECO:0000313" key="1">
    <source>
        <dbReference type="EMBL" id="KAK3389696.1"/>
    </source>
</evidence>
<evidence type="ECO:0000313" key="2">
    <source>
        <dbReference type="Proteomes" id="UP001285441"/>
    </source>
</evidence>
<comment type="caution">
    <text evidence="1">The sequence shown here is derived from an EMBL/GenBank/DDBJ whole genome shotgun (WGS) entry which is preliminary data.</text>
</comment>
<sequence length="181" mass="21173">MSQRLRRSYPLPQSFISSVSSSFKHITSARRYRLNCPLSMRARWFRPSVVLSVLVLAAFVFHQGWRETVYPNVTLDALPVPARDLFSCFARPHQKWSHYKPYCCAKTRLGDGDCHEATHWANVQLQSSWWRPKKTERWWYCDDGLVPWCCFYHFGDELAGQGLYCGGIVQSLEKPLRQQAR</sequence>
<dbReference type="EMBL" id="JAULSW010000002">
    <property type="protein sequence ID" value="KAK3389696.1"/>
    <property type="molecule type" value="Genomic_DNA"/>
</dbReference>
<proteinExistence type="predicted"/>
<keyword evidence="2" id="KW-1185">Reference proteome</keyword>
<accession>A0AAE0NXV1</accession>
<dbReference type="AlphaFoldDB" id="A0AAE0NXV1"/>
<name>A0AAE0NXV1_9PEZI</name>
<gene>
    <name evidence="1" type="ORF">B0H63DRAFT_464183</name>
</gene>
<reference evidence="1" key="1">
    <citation type="journal article" date="2023" name="Mol. Phylogenet. Evol.">
        <title>Genome-scale phylogeny and comparative genomics of the fungal order Sordariales.</title>
        <authorList>
            <person name="Hensen N."/>
            <person name="Bonometti L."/>
            <person name="Westerberg I."/>
            <person name="Brannstrom I.O."/>
            <person name="Guillou S."/>
            <person name="Cros-Aarteil S."/>
            <person name="Calhoun S."/>
            <person name="Haridas S."/>
            <person name="Kuo A."/>
            <person name="Mondo S."/>
            <person name="Pangilinan J."/>
            <person name="Riley R."/>
            <person name="LaButti K."/>
            <person name="Andreopoulos B."/>
            <person name="Lipzen A."/>
            <person name="Chen C."/>
            <person name="Yan M."/>
            <person name="Daum C."/>
            <person name="Ng V."/>
            <person name="Clum A."/>
            <person name="Steindorff A."/>
            <person name="Ohm R.A."/>
            <person name="Martin F."/>
            <person name="Silar P."/>
            <person name="Natvig D.O."/>
            <person name="Lalanne C."/>
            <person name="Gautier V."/>
            <person name="Ament-Velasquez S.L."/>
            <person name="Kruys A."/>
            <person name="Hutchinson M.I."/>
            <person name="Powell A.J."/>
            <person name="Barry K."/>
            <person name="Miller A.N."/>
            <person name="Grigoriev I.V."/>
            <person name="Debuchy R."/>
            <person name="Gladieux P."/>
            <person name="Hiltunen Thoren M."/>
            <person name="Johannesson H."/>
        </authorList>
    </citation>
    <scope>NUCLEOTIDE SEQUENCE</scope>
    <source>
        <strain evidence="1">CBS 232.78</strain>
    </source>
</reference>